<dbReference type="EMBL" id="DS016982">
    <property type="protein sequence ID" value="KMU83234.1"/>
    <property type="molecule type" value="Genomic_DNA"/>
</dbReference>
<evidence type="ECO:0000256" key="1">
    <source>
        <dbReference type="SAM" id="Phobius"/>
    </source>
</evidence>
<reference evidence="3" key="1">
    <citation type="journal article" date="2010" name="Genome Res.">
        <title>Population genomic sequencing of Coccidioides fungi reveals recent hybridization and transposon control.</title>
        <authorList>
            <person name="Neafsey D.E."/>
            <person name="Barker B.M."/>
            <person name="Sharpton T.J."/>
            <person name="Stajich J.E."/>
            <person name="Park D.J."/>
            <person name="Whiston E."/>
            <person name="Hung C.-Y."/>
            <person name="McMahan C."/>
            <person name="White J."/>
            <person name="Sykes S."/>
            <person name="Heiman D."/>
            <person name="Young S."/>
            <person name="Zeng Q."/>
            <person name="Abouelleil A."/>
            <person name="Aftuck L."/>
            <person name="Bessette D."/>
            <person name="Brown A."/>
            <person name="FitzGerald M."/>
            <person name="Lui A."/>
            <person name="Macdonald J.P."/>
            <person name="Priest M."/>
            <person name="Orbach M.J."/>
            <person name="Galgiani J.N."/>
            <person name="Kirkland T.N."/>
            <person name="Cole G.T."/>
            <person name="Birren B.W."/>
            <person name="Henn M.R."/>
            <person name="Taylor J.W."/>
            <person name="Rounsley S.D."/>
        </authorList>
    </citation>
    <scope>NUCLEOTIDE SEQUENCE [LARGE SCALE GENOMIC DNA]</scope>
    <source>
        <strain evidence="3">H538.4</strain>
    </source>
</reference>
<dbReference type="AlphaFoldDB" id="A0A0J8RGW0"/>
<evidence type="ECO:0000313" key="2">
    <source>
        <dbReference type="EMBL" id="KMU83234.1"/>
    </source>
</evidence>
<proteinExistence type="predicted"/>
<keyword evidence="1" id="KW-0812">Transmembrane</keyword>
<accession>A0A0J8RGW0</accession>
<name>A0A0J8RGW0_COCIT</name>
<keyword evidence="1" id="KW-0472">Membrane</keyword>
<evidence type="ECO:0000313" key="3">
    <source>
        <dbReference type="Proteomes" id="UP000054563"/>
    </source>
</evidence>
<sequence length="101" mass="10974">MASSESLISKLDNLLAQLLADWDIYTTGLATLLVTYVGYVTFFSKDPDAHPFMLARQAAEAPIRQPGESATLRALDAPHGYPLKAGLGGSVERYTLSWAKM</sequence>
<feature type="transmembrane region" description="Helical" evidence="1">
    <location>
        <begin position="24"/>
        <end position="43"/>
    </location>
</feature>
<dbReference type="STRING" id="396776.A0A0J8RGW0"/>
<organism evidence="2 3">
    <name type="scientific">Coccidioides immitis H538.4</name>
    <dbReference type="NCBI Taxonomy" id="396776"/>
    <lineage>
        <taxon>Eukaryota</taxon>
        <taxon>Fungi</taxon>
        <taxon>Dikarya</taxon>
        <taxon>Ascomycota</taxon>
        <taxon>Pezizomycotina</taxon>
        <taxon>Eurotiomycetes</taxon>
        <taxon>Eurotiomycetidae</taxon>
        <taxon>Onygenales</taxon>
        <taxon>Onygenaceae</taxon>
        <taxon>Coccidioides</taxon>
    </lineage>
</organism>
<dbReference type="Proteomes" id="UP000054563">
    <property type="component" value="Unassembled WGS sequence"/>
</dbReference>
<keyword evidence="1" id="KW-1133">Transmembrane helix</keyword>
<gene>
    <name evidence="2" type="ORF">CIHG_01016</name>
</gene>
<dbReference type="VEuPathDB" id="FungiDB:CIHG_01016"/>
<protein>
    <submittedName>
        <fullName evidence="2">Uncharacterized protein</fullName>
    </submittedName>
</protein>